<dbReference type="Gene3D" id="3.30.700.10">
    <property type="entry name" value="Glycoprotein, Type 4 Pilin"/>
    <property type="match status" value="1"/>
</dbReference>
<dbReference type="AlphaFoldDB" id="X1HX71"/>
<gene>
    <name evidence="1" type="ORF">S03H2_33684</name>
</gene>
<dbReference type="InterPro" id="IPR045584">
    <property type="entry name" value="Pilin-like"/>
</dbReference>
<dbReference type="EMBL" id="BARU01020519">
    <property type="protein sequence ID" value="GAH49898.1"/>
    <property type="molecule type" value="Genomic_DNA"/>
</dbReference>
<evidence type="ECO:0000313" key="1">
    <source>
        <dbReference type="EMBL" id="GAH49898.1"/>
    </source>
</evidence>
<proteinExistence type="predicted"/>
<dbReference type="SUPFAM" id="SSF54523">
    <property type="entry name" value="Pili subunits"/>
    <property type="match status" value="1"/>
</dbReference>
<feature type="non-terminal residue" evidence="1">
    <location>
        <position position="1"/>
    </location>
</feature>
<organism evidence="1">
    <name type="scientific">marine sediment metagenome</name>
    <dbReference type="NCBI Taxonomy" id="412755"/>
    <lineage>
        <taxon>unclassified sequences</taxon>
        <taxon>metagenomes</taxon>
        <taxon>ecological metagenomes</taxon>
    </lineage>
</organism>
<reference evidence="1" key="1">
    <citation type="journal article" date="2014" name="Front. Microbiol.">
        <title>High frequency of phylogenetically diverse reductive dehalogenase-homologous genes in deep subseafloor sedimentary metagenomes.</title>
        <authorList>
            <person name="Kawai M."/>
            <person name="Futagami T."/>
            <person name="Toyoda A."/>
            <person name="Takaki Y."/>
            <person name="Nishi S."/>
            <person name="Hori S."/>
            <person name="Arai W."/>
            <person name="Tsubouchi T."/>
            <person name="Morono Y."/>
            <person name="Uchiyama I."/>
            <person name="Ito T."/>
            <person name="Fujiyama A."/>
            <person name="Inagaki F."/>
            <person name="Takami H."/>
        </authorList>
    </citation>
    <scope>NUCLEOTIDE SEQUENCE</scope>
    <source>
        <strain evidence="1">Expedition CK06-06</strain>
    </source>
</reference>
<accession>X1HX71</accession>
<comment type="caution">
    <text evidence="1">The sequence shown here is derived from an EMBL/GenBank/DDBJ whole genome shotgun (WGS) entry which is preliminary data.</text>
</comment>
<name>X1HX71_9ZZZZ</name>
<evidence type="ECO:0008006" key="2">
    <source>
        <dbReference type="Google" id="ProtNLM"/>
    </source>
</evidence>
<sequence length="168" mass="19421">SQQAQSLEKLQRRQTTEAVEKLYEYFDFVGQKTPWQWKAEQINPEKEIKKIKEKNPFVKIFCPAFVKVAQIFARSRAESDALTTTLALLRYKANKGQLPEKLDELILAGYLEALPTDPFSGGPFVYKRLGDDFMLYSFGTDCDDDGGTHNRSWDKDDQVFWPVQQTSR</sequence>
<protein>
    <recommendedName>
        <fullName evidence="2">Type II secretion system protein GspG C-terminal domain-containing protein</fullName>
    </recommendedName>
</protein>